<dbReference type="Proteomes" id="UP001201812">
    <property type="component" value="Unassembled WGS sequence"/>
</dbReference>
<sequence length="264" mass="29733">MPPAKPKHHLIRDWIKPFPEGIYTTDGKIIFCQPCGKKIQCSIKSHLTQHNESDKHSENFERFQKTATRQQFLAFSQTENVDPFSKDLCNALVGANIPFYNVNNPGLSKMAEIAKVQNGEEAELELAYIQCNFSILPKAITKLESQGLTLSQNLEVLAEVKTAISNAGGHIGQKIQTKLDSVMRNNPGLSKMTEIAKVQNGEEAELEVETMAPQQLSVMKYAPMVNCDVERSFSIYKNILIDNRASFSEVNLEMYIICNYETRE</sequence>
<evidence type="ECO:0000313" key="2">
    <source>
        <dbReference type="Proteomes" id="UP001201812"/>
    </source>
</evidence>
<evidence type="ECO:0000313" key="1">
    <source>
        <dbReference type="EMBL" id="KAI1723712.1"/>
    </source>
</evidence>
<dbReference type="EMBL" id="JAKKPZ010000003">
    <property type="protein sequence ID" value="KAI1723712.1"/>
    <property type="molecule type" value="Genomic_DNA"/>
</dbReference>
<comment type="caution">
    <text evidence="1">The sequence shown here is derived from an EMBL/GenBank/DDBJ whole genome shotgun (WGS) entry which is preliminary data.</text>
</comment>
<keyword evidence="2" id="KW-1185">Reference proteome</keyword>
<proteinExistence type="predicted"/>
<dbReference type="AlphaFoldDB" id="A0AAD4R8E0"/>
<gene>
    <name evidence="1" type="ORF">DdX_03883</name>
</gene>
<organism evidence="1 2">
    <name type="scientific">Ditylenchus destructor</name>
    <dbReference type="NCBI Taxonomy" id="166010"/>
    <lineage>
        <taxon>Eukaryota</taxon>
        <taxon>Metazoa</taxon>
        <taxon>Ecdysozoa</taxon>
        <taxon>Nematoda</taxon>
        <taxon>Chromadorea</taxon>
        <taxon>Rhabditida</taxon>
        <taxon>Tylenchina</taxon>
        <taxon>Tylenchomorpha</taxon>
        <taxon>Sphaerularioidea</taxon>
        <taxon>Anguinidae</taxon>
        <taxon>Anguininae</taxon>
        <taxon>Ditylenchus</taxon>
    </lineage>
</organism>
<accession>A0AAD4R8E0</accession>
<reference evidence="1" key="1">
    <citation type="submission" date="2022-01" db="EMBL/GenBank/DDBJ databases">
        <title>Genome Sequence Resource for Two Populations of Ditylenchus destructor, the Migratory Endoparasitic Phytonematode.</title>
        <authorList>
            <person name="Zhang H."/>
            <person name="Lin R."/>
            <person name="Xie B."/>
        </authorList>
    </citation>
    <scope>NUCLEOTIDE SEQUENCE</scope>
    <source>
        <strain evidence="1">BazhouSP</strain>
    </source>
</reference>
<protein>
    <submittedName>
        <fullName evidence="1">Uncharacterized protein</fullName>
    </submittedName>
</protein>
<name>A0AAD4R8E0_9BILA</name>